<evidence type="ECO:0000313" key="3">
    <source>
        <dbReference type="Proteomes" id="UP000548304"/>
    </source>
</evidence>
<feature type="domain" description="HTH merR-type" evidence="1">
    <location>
        <begin position="1"/>
        <end position="26"/>
    </location>
</feature>
<dbReference type="GO" id="GO:0003677">
    <property type="term" value="F:DNA binding"/>
    <property type="evidence" value="ECO:0007669"/>
    <property type="project" value="InterPro"/>
</dbReference>
<organism evidence="2 3">
    <name type="scientific">Actinopolyspora biskrensis</name>
    <dbReference type="NCBI Taxonomy" id="1470178"/>
    <lineage>
        <taxon>Bacteria</taxon>
        <taxon>Bacillati</taxon>
        <taxon>Actinomycetota</taxon>
        <taxon>Actinomycetes</taxon>
        <taxon>Actinopolysporales</taxon>
        <taxon>Actinopolysporaceae</taxon>
        <taxon>Actinopolyspora</taxon>
    </lineage>
</organism>
<sequence length="51" mass="5568">MSGLPPKALRLYDELGLLPPAHVEAGAPDNVSCVVSDVLTHREHPVTRRRP</sequence>
<dbReference type="AlphaFoldDB" id="A0A852Z4A1"/>
<dbReference type="Proteomes" id="UP000548304">
    <property type="component" value="Unassembled WGS sequence"/>
</dbReference>
<dbReference type="GO" id="GO:0006355">
    <property type="term" value="P:regulation of DNA-templated transcription"/>
    <property type="evidence" value="ECO:0007669"/>
    <property type="project" value="InterPro"/>
</dbReference>
<evidence type="ECO:0000313" key="2">
    <source>
        <dbReference type="EMBL" id="NYH80569.1"/>
    </source>
</evidence>
<protein>
    <recommendedName>
        <fullName evidence="1">HTH merR-type domain-containing protein</fullName>
    </recommendedName>
</protein>
<gene>
    <name evidence="2" type="ORF">FHR84_003935</name>
</gene>
<proteinExistence type="predicted"/>
<dbReference type="InterPro" id="IPR000551">
    <property type="entry name" value="MerR-type_HTH_dom"/>
</dbReference>
<evidence type="ECO:0000259" key="1">
    <source>
        <dbReference type="PROSITE" id="PS50937"/>
    </source>
</evidence>
<keyword evidence="3" id="KW-1185">Reference proteome</keyword>
<comment type="caution">
    <text evidence="2">The sequence shown here is derived from an EMBL/GenBank/DDBJ whole genome shotgun (WGS) entry which is preliminary data.</text>
</comment>
<dbReference type="PROSITE" id="PS50937">
    <property type="entry name" value="HTH_MERR_2"/>
    <property type="match status" value="1"/>
</dbReference>
<name>A0A852Z4A1_9ACTN</name>
<accession>A0A852Z4A1</accession>
<reference evidence="2 3" key="1">
    <citation type="submission" date="2020-07" db="EMBL/GenBank/DDBJ databases">
        <title>Genomic Encyclopedia of Type Strains, Phase III (KMG-III): the genomes of soil and plant-associated and newly described type strains.</title>
        <authorList>
            <person name="Whitman W."/>
        </authorList>
    </citation>
    <scope>NUCLEOTIDE SEQUENCE [LARGE SCALE GENOMIC DNA]</scope>
    <source>
        <strain evidence="2 3">CECT 8576</strain>
    </source>
</reference>
<dbReference type="EMBL" id="JACBYW010000008">
    <property type="protein sequence ID" value="NYH80569.1"/>
    <property type="molecule type" value="Genomic_DNA"/>
</dbReference>